<dbReference type="Pfam" id="PF00069">
    <property type="entry name" value="Pkinase"/>
    <property type="match status" value="1"/>
</dbReference>
<evidence type="ECO:0000259" key="8">
    <source>
        <dbReference type="PROSITE" id="PS50011"/>
    </source>
</evidence>
<evidence type="ECO:0000256" key="3">
    <source>
        <dbReference type="ARBA" id="ARBA00022777"/>
    </source>
</evidence>
<keyword evidence="3" id="KW-0418">Kinase</keyword>
<evidence type="ECO:0000313" key="10">
    <source>
        <dbReference type="Proteomes" id="UP001501231"/>
    </source>
</evidence>
<feature type="compositionally biased region" description="Low complexity" evidence="6">
    <location>
        <begin position="265"/>
        <end position="276"/>
    </location>
</feature>
<feature type="transmembrane region" description="Helical" evidence="7">
    <location>
        <begin position="443"/>
        <end position="468"/>
    </location>
</feature>
<dbReference type="SMART" id="SM00220">
    <property type="entry name" value="S_TKc"/>
    <property type="match status" value="1"/>
</dbReference>
<evidence type="ECO:0000256" key="2">
    <source>
        <dbReference type="ARBA" id="ARBA00022741"/>
    </source>
</evidence>
<proteinExistence type="predicted"/>
<dbReference type="CDD" id="cd14014">
    <property type="entry name" value="STKc_PknB_like"/>
    <property type="match status" value="1"/>
</dbReference>
<dbReference type="PROSITE" id="PS00107">
    <property type="entry name" value="PROTEIN_KINASE_ATP"/>
    <property type="match status" value="1"/>
</dbReference>
<feature type="compositionally biased region" description="Low complexity" evidence="6">
    <location>
        <begin position="284"/>
        <end position="296"/>
    </location>
</feature>
<dbReference type="InterPro" id="IPR008271">
    <property type="entry name" value="Ser/Thr_kinase_AS"/>
</dbReference>
<comment type="caution">
    <text evidence="9">The sequence shown here is derived from an EMBL/GenBank/DDBJ whole genome shotgun (WGS) entry which is preliminary data.</text>
</comment>
<organism evidence="9 10">
    <name type="scientific">Actinomadura vinacea</name>
    <dbReference type="NCBI Taxonomy" id="115336"/>
    <lineage>
        <taxon>Bacteria</taxon>
        <taxon>Bacillati</taxon>
        <taxon>Actinomycetota</taxon>
        <taxon>Actinomycetes</taxon>
        <taxon>Streptosporangiales</taxon>
        <taxon>Thermomonosporaceae</taxon>
        <taxon>Actinomadura</taxon>
    </lineage>
</organism>
<dbReference type="InterPro" id="IPR011009">
    <property type="entry name" value="Kinase-like_dom_sf"/>
</dbReference>
<feature type="binding site" evidence="5">
    <location>
        <position position="48"/>
    </location>
    <ligand>
        <name>ATP</name>
        <dbReference type="ChEBI" id="CHEBI:30616"/>
    </ligand>
</feature>
<dbReference type="SUPFAM" id="SSF81901">
    <property type="entry name" value="HCP-like"/>
    <property type="match status" value="1"/>
</dbReference>
<dbReference type="PROSITE" id="PS50011">
    <property type="entry name" value="PROTEIN_KINASE_DOM"/>
    <property type="match status" value="1"/>
</dbReference>
<reference evidence="10" key="1">
    <citation type="journal article" date="2019" name="Int. J. Syst. Evol. Microbiol.">
        <title>The Global Catalogue of Microorganisms (GCM) 10K type strain sequencing project: providing services to taxonomists for standard genome sequencing and annotation.</title>
        <authorList>
            <consortium name="The Broad Institute Genomics Platform"/>
            <consortium name="The Broad Institute Genome Sequencing Center for Infectious Disease"/>
            <person name="Wu L."/>
            <person name="Ma J."/>
        </authorList>
    </citation>
    <scope>NUCLEOTIDE SEQUENCE [LARGE SCALE GENOMIC DNA]</scope>
    <source>
        <strain evidence="10">JCM 3325</strain>
    </source>
</reference>
<dbReference type="InterPro" id="IPR025241">
    <property type="entry name" value="DUF4190"/>
</dbReference>
<keyword evidence="4 5" id="KW-0067">ATP-binding</keyword>
<sequence>MPGPSQHDHPARIGPYRIVDRLGEGGMGTVYRGADASGREVAIKVIRKEHAADSRYRARFESEVAAAQRVRPFCTAPVLDADPHADPPYLVTEFVSGSSLQDAAPLRGADLEALAVGMASALTAIHDAGVVHRDLKPANVLLSPFGPRVIDFGIARGVDATRLTATGGLVGTPAFMSPEQLNGRDATPASDVFAWGATLAFAASGRPCFGGSTLPAIIHQILTAEPVLDGLDGTLLTVVRSALAKDPAARPTAQRLLERLISSKQQPSTQPSVQAPAQPPWQASPPSAAAARPGPSIQAQQPLPPPVMGSDESAALVERHYRLAAEAGDTAAMYNLGVLLNWRGQTAEAEYWYRRAAAATQAPAPQGYGQRTYHQTGYAHPGAYNAHTTAHGPSRPRYNSASVYALTFGVLGLFTCGLPSIPAIIAGHLGWARMKRSGERGAGMAAAGIALGWIMVVFWVLIAIGWALSDESSTSSNP</sequence>
<evidence type="ECO:0000256" key="1">
    <source>
        <dbReference type="ARBA" id="ARBA00022679"/>
    </source>
</evidence>
<dbReference type="InterPro" id="IPR011990">
    <property type="entry name" value="TPR-like_helical_dom_sf"/>
</dbReference>
<dbReference type="EMBL" id="BAAARW010000012">
    <property type="protein sequence ID" value="GAA2418093.1"/>
    <property type="molecule type" value="Genomic_DNA"/>
</dbReference>
<evidence type="ECO:0000256" key="5">
    <source>
        <dbReference type="PROSITE-ProRule" id="PRU10141"/>
    </source>
</evidence>
<keyword evidence="1" id="KW-0808">Transferase</keyword>
<dbReference type="PROSITE" id="PS00108">
    <property type="entry name" value="PROTEIN_KINASE_ST"/>
    <property type="match status" value="1"/>
</dbReference>
<keyword evidence="7" id="KW-1133">Transmembrane helix</keyword>
<dbReference type="Proteomes" id="UP001501231">
    <property type="component" value="Unassembled WGS sequence"/>
</dbReference>
<dbReference type="SUPFAM" id="SSF56112">
    <property type="entry name" value="Protein kinase-like (PK-like)"/>
    <property type="match status" value="1"/>
</dbReference>
<name>A0ABP5W2F5_9ACTN</name>
<evidence type="ECO:0000256" key="4">
    <source>
        <dbReference type="ARBA" id="ARBA00022840"/>
    </source>
</evidence>
<dbReference type="Gene3D" id="3.30.200.20">
    <property type="entry name" value="Phosphorylase Kinase, domain 1"/>
    <property type="match status" value="1"/>
</dbReference>
<evidence type="ECO:0000256" key="6">
    <source>
        <dbReference type="SAM" id="MobiDB-lite"/>
    </source>
</evidence>
<gene>
    <name evidence="9" type="ORF">GCM10010191_30910</name>
</gene>
<dbReference type="Gene3D" id="1.10.510.10">
    <property type="entry name" value="Transferase(Phosphotransferase) domain 1"/>
    <property type="match status" value="1"/>
</dbReference>
<accession>A0ABP5W2F5</accession>
<evidence type="ECO:0000256" key="7">
    <source>
        <dbReference type="SAM" id="Phobius"/>
    </source>
</evidence>
<feature type="region of interest" description="Disordered" evidence="6">
    <location>
        <begin position="264"/>
        <end position="311"/>
    </location>
</feature>
<evidence type="ECO:0000313" key="9">
    <source>
        <dbReference type="EMBL" id="GAA2418093.1"/>
    </source>
</evidence>
<dbReference type="Pfam" id="PF13828">
    <property type="entry name" value="DUF4190"/>
    <property type="match status" value="1"/>
</dbReference>
<keyword evidence="2 5" id="KW-0547">Nucleotide-binding</keyword>
<dbReference type="PANTHER" id="PTHR43289:SF34">
    <property type="entry name" value="SERINE_THREONINE-PROTEIN KINASE YBDM-RELATED"/>
    <property type="match status" value="1"/>
</dbReference>
<dbReference type="InterPro" id="IPR017441">
    <property type="entry name" value="Protein_kinase_ATP_BS"/>
</dbReference>
<dbReference type="Gene3D" id="1.25.40.10">
    <property type="entry name" value="Tetratricopeptide repeat domain"/>
    <property type="match status" value="1"/>
</dbReference>
<keyword evidence="10" id="KW-1185">Reference proteome</keyword>
<dbReference type="RefSeq" id="WP_344589653.1">
    <property type="nucleotide sequence ID" value="NZ_BAAARW010000012.1"/>
</dbReference>
<feature type="domain" description="Protein kinase" evidence="8">
    <location>
        <begin position="16"/>
        <end position="273"/>
    </location>
</feature>
<dbReference type="InterPro" id="IPR000719">
    <property type="entry name" value="Prot_kinase_dom"/>
</dbReference>
<feature type="transmembrane region" description="Helical" evidence="7">
    <location>
        <begin position="403"/>
        <end position="431"/>
    </location>
</feature>
<dbReference type="PANTHER" id="PTHR43289">
    <property type="entry name" value="MITOGEN-ACTIVATED PROTEIN KINASE KINASE KINASE 20-RELATED"/>
    <property type="match status" value="1"/>
</dbReference>
<protein>
    <recommendedName>
        <fullName evidence="8">Protein kinase domain-containing protein</fullName>
    </recommendedName>
</protein>
<keyword evidence="7" id="KW-0472">Membrane</keyword>
<keyword evidence="7" id="KW-0812">Transmembrane</keyword>